<keyword evidence="2" id="KW-1185">Reference proteome</keyword>
<evidence type="ECO:0000313" key="2">
    <source>
        <dbReference type="Proteomes" id="UP000299084"/>
    </source>
</evidence>
<accession>A0A5N4C3L1</accession>
<dbReference type="EMBL" id="JWIN03000037">
    <property type="protein sequence ID" value="KAB1253441.1"/>
    <property type="molecule type" value="Genomic_DNA"/>
</dbReference>
<comment type="caution">
    <text evidence="1">The sequence shown here is derived from an EMBL/GenBank/DDBJ whole genome shotgun (WGS) entry which is preliminary data.</text>
</comment>
<protein>
    <submittedName>
        <fullName evidence="1">tRNA wybutosine-synthesizing protein 2-like protein</fullName>
    </submittedName>
</protein>
<evidence type="ECO:0000313" key="1">
    <source>
        <dbReference type="EMBL" id="KAB1253441.1"/>
    </source>
</evidence>
<reference evidence="1 2" key="1">
    <citation type="journal article" date="2019" name="Mol. Ecol. Resour.">
        <title>Improving Illumina assemblies with Hi-C and long reads: an example with the North African dromedary.</title>
        <authorList>
            <person name="Elbers J.P."/>
            <person name="Rogers M.F."/>
            <person name="Perelman P.L."/>
            <person name="Proskuryakova A.A."/>
            <person name="Serdyukova N.A."/>
            <person name="Johnson W.E."/>
            <person name="Horin P."/>
            <person name="Corander J."/>
            <person name="Murphy D."/>
            <person name="Burger P.A."/>
        </authorList>
    </citation>
    <scope>NUCLEOTIDE SEQUENCE [LARGE SCALE GENOMIC DNA]</scope>
    <source>
        <strain evidence="1">Drom800</strain>
        <tissue evidence="1">Blood</tissue>
    </source>
</reference>
<dbReference type="AlphaFoldDB" id="A0A5N4C3L1"/>
<name>A0A5N4C3L1_CAMDR</name>
<organism evidence="1 2">
    <name type="scientific">Camelus dromedarius</name>
    <name type="common">Dromedary</name>
    <name type="synonym">Arabian camel</name>
    <dbReference type="NCBI Taxonomy" id="9838"/>
    <lineage>
        <taxon>Eukaryota</taxon>
        <taxon>Metazoa</taxon>
        <taxon>Chordata</taxon>
        <taxon>Craniata</taxon>
        <taxon>Vertebrata</taxon>
        <taxon>Euteleostomi</taxon>
        <taxon>Mammalia</taxon>
        <taxon>Eutheria</taxon>
        <taxon>Laurasiatheria</taxon>
        <taxon>Artiodactyla</taxon>
        <taxon>Tylopoda</taxon>
        <taxon>Camelidae</taxon>
        <taxon>Camelus</taxon>
    </lineage>
</organism>
<gene>
    <name evidence="1" type="ORF">Cadr_000003015</name>
</gene>
<proteinExistence type="predicted"/>
<dbReference type="Proteomes" id="UP000299084">
    <property type="component" value="Unassembled WGS sequence"/>
</dbReference>
<sequence>MRKESRGILERGAQRQGADIAEEMGSKMKTEGGTSDAVVGIMIELQLTEQYRVRVKQAKTFKIVRAQRLGFFLLAIGQTSKAQNPVPSKEVQDCSPAQRLFYEICCLVADQGVRWSAELKEDFPCSWQWLADLLLLNEDCFQAKHWGKKPELWETIAWAYGIQGLAK</sequence>